<feature type="compositionally biased region" description="Pro residues" evidence="9">
    <location>
        <begin position="658"/>
        <end position="671"/>
    </location>
</feature>
<evidence type="ECO:0000313" key="12">
    <source>
        <dbReference type="Proteomes" id="UP000041254"/>
    </source>
</evidence>
<evidence type="ECO:0000256" key="3">
    <source>
        <dbReference type="ARBA" id="ARBA00009131"/>
    </source>
</evidence>
<feature type="domain" description="C2H2-type" evidence="10">
    <location>
        <begin position="229"/>
        <end position="257"/>
    </location>
</feature>
<dbReference type="EMBL" id="CDMY01000275">
    <property type="protein sequence ID" value="CEL99208.1"/>
    <property type="molecule type" value="Genomic_DNA"/>
</dbReference>
<keyword evidence="7" id="KW-0863">Zinc-finger</keyword>
<dbReference type="GO" id="GO:0005737">
    <property type="term" value="C:cytoplasm"/>
    <property type="evidence" value="ECO:0007669"/>
    <property type="project" value="TreeGrafter"/>
</dbReference>
<feature type="compositionally biased region" description="Basic residues" evidence="9">
    <location>
        <begin position="854"/>
        <end position="867"/>
    </location>
</feature>
<feature type="compositionally biased region" description="Pro residues" evidence="9">
    <location>
        <begin position="629"/>
        <end position="643"/>
    </location>
</feature>
<dbReference type="InterPro" id="IPR051241">
    <property type="entry name" value="DZIP_RILPL"/>
</dbReference>
<dbReference type="GO" id="GO:0008270">
    <property type="term" value="F:zinc ion binding"/>
    <property type="evidence" value="ECO:0007669"/>
    <property type="project" value="UniProtKB-KW"/>
</dbReference>
<evidence type="ECO:0000256" key="2">
    <source>
        <dbReference type="ARBA" id="ARBA00004120"/>
    </source>
</evidence>
<dbReference type="PROSITE" id="PS50157">
    <property type="entry name" value="ZINC_FINGER_C2H2_2"/>
    <property type="match status" value="1"/>
</dbReference>
<dbReference type="AlphaFoldDB" id="A0A0G4ENN0"/>
<evidence type="ECO:0000256" key="4">
    <source>
        <dbReference type="ARBA" id="ARBA00023054"/>
    </source>
</evidence>
<feature type="region of interest" description="Disordered" evidence="9">
    <location>
        <begin position="491"/>
        <end position="530"/>
    </location>
</feature>
<dbReference type="Pfam" id="PF13815">
    <property type="entry name" value="Dzip-like_N"/>
    <property type="match status" value="1"/>
</dbReference>
<feature type="compositionally biased region" description="Low complexity" evidence="9">
    <location>
        <begin position="767"/>
        <end position="789"/>
    </location>
</feature>
<comment type="similarity">
    <text evidence="3">Belongs to the DZIP C2H2-type zinc-finger protein family.</text>
</comment>
<evidence type="ECO:0000256" key="9">
    <source>
        <dbReference type="SAM" id="MobiDB-lite"/>
    </source>
</evidence>
<evidence type="ECO:0000256" key="6">
    <source>
        <dbReference type="ARBA" id="ARBA00023273"/>
    </source>
</evidence>
<evidence type="ECO:0000256" key="7">
    <source>
        <dbReference type="PROSITE-ProRule" id="PRU00042"/>
    </source>
</evidence>
<keyword evidence="7" id="KW-0862">Zinc</keyword>
<feature type="coiled-coil region" evidence="8">
    <location>
        <begin position="161"/>
        <end position="195"/>
    </location>
</feature>
<name>A0A0G4ENN0_VITBC</name>
<evidence type="ECO:0000256" key="1">
    <source>
        <dbReference type="ARBA" id="ARBA00004114"/>
    </source>
</evidence>
<evidence type="ECO:0000256" key="8">
    <source>
        <dbReference type="SAM" id="Coils"/>
    </source>
</evidence>
<dbReference type="VEuPathDB" id="CryptoDB:Vbra_2916"/>
<evidence type="ECO:0000256" key="5">
    <source>
        <dbReference type="ARBA" id="ARBA00023212"/>
    </source>
</evidence>
<feature type="region of interest" description="Disordered" evidence="9">
    <location>
        <begin position="17"/>
        <end position="50"/>
    </location>
</feature>
<feature type="region of interest" description="Disordered" evidence="9">
    <location>
        <begin position="625"/>
        <end position="1074"/>
    </location>
</feature>
<keyword evidence="5" id="KW-0206">Cytoskeleton</keyword>
<organism evidence="11 12">
    <name type="scientific">Vitrella brassicaformis (strain CCMP3155)</name>
    <dbReference type="NCBI Taxonomy" id="1169540"/>
    <lineage>
        <taxon>Eukaryota</taxon>
        <taxon>Sar</taxon>
        <taxon>Alveolata</taxon>
        <taxon>Colpodellida</taxon>
        <taxon>Vitrellaceae</taxon>
        <taxon>Vitrella</taxon>
    </lineage>
</organism>
<keyword evidence="5" id="KW-0963">Cytoplasm</keyword>
<dbReference type="PANTHER" id="PTHR21502:SF3">
    <property type="entry name" value="CILIUM ASSEMBLY PROTEIN DZIP1L"/>
    <property type="match status" value="1"/>
</dbReference>
<proteinExistence type="inferred from homology"/>
<feature type="compositionally biased region" description="Polar residues" evidence="9">
    <location>
        <begin position="716"/>
        <end position="726"/>
    </location>
</feature>
<dbReference type="InterPro" id="IPR013087">
    <property type="entry name" value="Znf_C2H2_type"/>
</dbReference>
<dbReference type="PANTHER" id="PTHR21502">
    <property type="entry name" value="ZINC FINGER PROTEIN DZIP1"/>
    <property type="match status" value="1"/>
</dbReference>
<dbReference type="PROSITE" id="PS00028">
    <property type="entry name" value="ZINC_FINGER_C2H2_1"/>
    <property type="match status" value="1"/>
</dbReference>
<dbReference type="InterPro" id="IPR032714">
    <property type="entry name" value="DZIP1_N"/>
</dbReference>
<feature type="compositionally biased region" description="Basic and acidic residues" evidence="9">
    <location>
        <begin position="958"/>
        <end position="968"/>
    </location>
</feature>
<feature type="compositionally biased region" description="Basic and acidic residues" evidence="9">
    <location>
        <begin position="1061"/>
        <end position="1074"/>
    </location>
</feature>
<keyword evidence="6" id="KW-0966">Cell projection</keyword>
<comment type="subcellular location">
    <subcellularLocation>
        <location evidence="2">Cytoplasm</location>
        <location evidence="2">Cytoskeleton</location>
        <location evidence="2">Cilium basal body</location>
    </subcellularLocation>
    <subcellularLocation>
        <location evidence="1">Cytoplasm</location>
        <location evidence="1">Cytoskeleton</location>
        <location evidence="1">Microtubule organizing center</location>
        <location evidence="1">Centrosome</location>
        <location evidence="1">Centriole</location>
    </subcellularLocation>
</comment>
<feature type="compositionally biased region" description="Gly residues" evidence="9">
    <location>
        <begin position="942"/>
        <end position="951"/>
    </location>
</feature>
<evidence type="ECO:0000259" key="10">
    <source>
        <dbReference type="PROSITE" id="PS50157"/>
    </source>
</evidence>
<dbReference type="InParanoid" id="A0A0G4ENN0"/>
<keyword evidence="7" id="KW-0479">Metal-binding</keyword>
<reference evidence="11 12" key="1">
    <citation type="submission" date="2014-11" db="EMBL/GenBank/DDBJ databases">
        <authorList>
            <person name="Zhu J."/>
            <person name="Qi W."/>
            <person name="Song R."/>
        </authorList>
    </citation>
    <scope>NUCLEOTIDE SEQUENCE [LARGE SCALE GENOMIC DNA]</scope>
</reference>
<gene>
    <name evidence="11" type="ORF">Vbra_2916</name>
</gene>
<dbReference type="OrthoDB" id="421095at2759"/>
<keyword evidence="12" id="KW-1185">Reference proteome</keyword>
<keyword evidence="4 8" id="KW-0175">Coiled coil</keyword>
<protein>
    <recommendedName>
        <fullName evidence="10">C2H2-type domain-containing protein</fullName>
    </recommendedName>
</protein>
<accession>A0A0G4ENN0</accession>
<dbReference type="Proteomes" id="UP000041254">
    <property type="component" value="Unassembled WGS sequence"/>
</dbReference>
<sequence length="1074" mass="117797">MSFPSMFFAPPPTFPFRGRSSSPFAAPRGLTGRPRSPLPPPSPYEEHAAGERPFWPNTAVNTYYRAPLGKRHGKINWRMIYAIDLERVIHEGDVETLVAQLENLMYANFDVDDLQACSDVQYVKLFQLAQLALEYLYGTVRQLEDHTMQLTDGYHALKAHHDETYATLQDEQERIRELKKDLKQRKKALAVYEMLAQNQQETMGTCDVADDGEATEAKTGAGVRTAVLVKCGRCAKKFLNSMYLDSHIQKRHAGETMPTGAGEDFATLKEEIQRGLRDTHRMLQSDLTNLRHEMQDLHDRTTTAGGGRTVQSQPDRDMEAKLQSLIAKHEQQSKDLLAKMQTIESQVVHQTAKTAERVKADISQPVGQLESRLQQVEGLLQTMQTMRKTQGGWLNDTRTNDDSKYDVEAVLNEVRQLREDVKVGAAFGSPASREMDRDKELDKTLDANAKLKETLKKLNRDKDEEGRRREALERQVKDLNSANATLRNQLNECQRLHPGQRPRESTPPTVGQPDIGVASDVSAPAPSPQSNRIQAAIHTITASAHRDFLRRSEGFISHPKPSPEQAEAHLNLAPGSLSNQLANLMTLRASAKERAPPATIVLPTVQEEPPHPKTQEQQQLTRPLLESLPPSPPMVPAPPPTCPLPTKEIEKPAFVEPAPTPTPAPPPPAPLPERSRSMQNVREPVHAVKQPSTPPPEPRRQMVKEAPPPARRGTGTWITLRNSSDSLDPYHGGGGDQKVSVVQRGAQLHREAHHLSDGGYHVMHKMSSGSGSQADGAGLTTQSGSATASDDADSTGRRGKSAPPAADGSSRRNSFQKLREGVKSVIRFATPKKRQSTTNTSSKQPQPSVQHHSSFNHHHHHQHHQQHHPPPPVSHSVVNSPERPQEPLYTQLSAMTGRHSMSGPVAQCIEKEVRAALYRDQPTTEEDVSGQPVPEPQVGSSVGVGGRGGPVGVDEDPSEGRDTERSRGTADFGKCSEAPSRSPDKASVESPPLRGGMMDEVEAFSLGDGQQSNAPSSPRKAAHPPSFGRSTSDDGMRRIVVGGASSRNDTQPKGGASGRSGKADDVRVGEFDDH</sequence>
<feature type="compositionally biased region" description="Polar residues" evidence="9">
    <location>
        <begin position="836"/>
        <end position="847"/>
    </location>
</feature>
<dbReference type="GO" id="GO:0005814">
    <property type="term" value="C:centriole"/>
    <property type="evidence" value="ECO:0007669"/>
    <property type="project" value="UniProtKB-SubCell"/>
</dbReference>
<evidence type="ECO:0000313" key="11">
    <source>
        <dbReference type="EMBL" id="CEL99208.1"/>
    </source>
</evidence>